<evidence type="ECO:0000256" key="1">
    <source>
        <dbReference type="SAM" id="SignalP"/>
    </source>
</evidence>
<dbReference type="STRING" id="1855912.LuPra_03212"/>
<name>A0A143PN07_LUTPR</name>
<dbReference type="Proteomes" id="UP000076079">
    <property type="component" value="Chromosome"/>
</dbReference>
<protein>
    <submittedName>
        <fullName evidence="2">Uncharacterized protein</fullName>
    </submittedName>
</protein>
<feature type="signal peptide" evidence="1">
    <location>
        <begin position="1"/>
        <end position="20"/>
    </location>
</feature>
<keyword evidence="1" id="KW-0732">Signal</keyword>
<proteinExistence type="predicted"/>
<keyword evidence="3" id="KW-1185">Reference proteome</keyword>
<gene>
    <name evidence="2" type="ORF">LuPra_03212</name>
</gene>
<organism evidence="2 3">
    <name type="scientific">Luteitalea pratensis</name>
    <dbReference type="NCBI Taxonomy" id="1855912"/>
    <lineage>
        <taxon>Bacteria</taxon>
        <taxon>Pseudomonadati</taxon>
        <taxon>Acidobacteriota</taxon>
        <taxon>Vicinamibacteria</taxon>
        <taxon>Vicinamibacterales</taxon>
        <taxon>Vicinamibacteraceae</taxon>
        <taxon>Luteitalea</taxon>
    </lineage>
</organism>
<dbReference type="EMBL" id="CP015136">
    <property type="protein sequence ID" value="AMY09985.1"/>
    <property type="molecule type" value="Genomic_DNA"/>
</dbReference>
<dbReference type="RefSeq" id="WP_110171675.1">
    <property type="nucleotide sequence ID" value="NZ_CP015136.1"/>
</dbReference>
<sequence length="187" mass="19721" precursor="true">MDQWGTRVAAAFLAAGLAQAGIAAAQPATSNTAAPVKELASLLAKKGGGTGAQFVAAEDPKDHNRFVAAMLLPDLQLLLVSAAYKAPVLLRERVLTKKYQDAYQDLQAASQAEGKLVIEDLLANGLAVKPAKNQAPDAATIAGRTITFDGQWRKAKVSEAEYTSAFTTAEQEYTRLLGLLIAQAKVP</sequence>
<dbReference type="KEGG" id="abac:LuPra_03212"/>
<reference evidence="2 3" key="1">
    <citation type="journal article" date="2016" name="Genome Announc.">
        <title>First Complete Genome Sequence of a Subdivision 6 Acidobacterium Strain.</title>
        <authorList>
            <person name="Huang S."/>
            <person name="Vieira S."/>
            <person name="Bunk B."/>
            <person name="Riedel T."/>
            <person name="Sproer C."/>
            <person name="Overmann J."/>
        </authorList>
    </citation>
    <scope>NUCLEOTIDE SEQUENCE [LARGE SCALE GENOMIC DNA]</scope>
    <source>
        <strain evidence="3">DSM 100886 HEG_-6_39</strain>
    </source>
</reference>
<feature type="chain" id="PRO_5007511754" evidence="1">
    <location>
        <begin position="21"/>
        <end position="187"/>
    </location>
</feature>
<dbReference type="AlphaFoldDB" id="A0A143PN07"/>
<reference evidence="3" key="2">
    <citation type="submission" date="2016-04" db="EMBL/GenBank/DDBJ databases">
        <title>First Complete Genome Sequence of a Subdivision 6 Acidobacterium.</title>
        <authorList>
            <person name="Huang S."/>
            <person name="Vieira S."/>
            <person name="Bunk B."/>
            <person name="Riedel T."/>
            <person name="Sproeer C."/>
            <person name="Overmann J."/>
        </authorList>
    </citation>
    <scope>NUCLEOTIDE SEQUENCE [LARGE SCALE GENOMIC DNA]</scope>
    <source>
        <strain evidence="3">DSM 100886 HEG_-6_39</strain>
    </source>
</reference>
<evidence type="ECO:0000313" key="3">
    <source>
        <dbReference type="Proteomes" id="UP000076079"/>
    </source>
</evidence>
<evidence type="ECO:0000313" key="2">
    <source>
        <dbReference type="EMBL" id="AMY09985.1"/>
    </source>
</evidence>
<accession>A0A143PN07</accession>